<dbReference type="EMBL" id="SJPN01000005">
    <property type="protein sequence ID" value="TWU01290.1"/>
    <property type="molecule type" value="Genomic_DNA"/>
</dbReference>
<evidence type="ECO:0000313" key="4">
    <source>
        <dbReference type="Proteomes" id="UP000320176"/>
    </source>
</evidence>
<feature type="region of interest" description="Disordered" evidence="1">
    <location>
        <begin position="261"/>
        <end position="303"/>
    </location>
</feature>
<name>A0A5C6ANN3_9BACT</name>
<keyword evidence="2" id="KW-1133">Transmembrane helix</keyword>
<reference evidence="3 4" key="1">
    <citation type="submission" date="2019-02" db="EMBL/GenBank/DDBJ databases">
        <title>Deep-cultivation of Planctomycetes and their phenomic and genomic characterization uncovers novel biology.</title>
        <authorList>
            <person name="Wiegand S."/>
            <person name="Jogler M."/>
            <person name="Boedeker C."/>
            <person name="Pinto D."/>
            <person name="Vollmers J."/>
            <person name="Rivas-Marin E."/>
            <person name="Kohn T."/>
            <person name="Peeters S.H."/>
            <person name="Heuer A."/>
            <person name="Rast P."/>
            <person name="Oberbeckmann S."/>
            <person name="Bunk B."/>
            <person name="Jeske O."/>
            <person name="Meyerdierks A."/>
            <person name="Storesund J.E."/>
            <person name="Kallscheuer N."/>
            <person name="Luecker S."/>
            <person name="Lage O.M."/>
            <person name="Pohl T."/>
            <person name="Merkel B.J."/>
            <person name="Hornburger P."/>
            <person name="Mueller R.-W."/>
            <person name="Bruemmer F."/>
            <person name="Labrenz M."/>
            <person name="Spormann A.M."/>
            <person name="Op Den Camp H."/>
            <person name="Overmann J."/>
            <person name="Amann R."/>
            <person name="Jetten M.S.M."/>
            <person name="Mascher T."/>
            <person name="Medema M.H."/>
            <person name="Devos D.P."/>
            <person name="Kaster A.-K."/>
            <person name="Ovreas L."/>
            <person name="Rohde M."/>
            <person name="Galperin M.Y."/>
            <person name="Jogler C."/>
        </authorList>
    </citation>
    <scope>NUCLEOTIDE SEQUENCE [LARGE SCALE GENOMIC DNA]</scope>
    <source>
        <strain evidence="3 4">Pla52n</strain>
    </source>
</reference>
<evidence type="ECO:0000256" key="2">
    <source>
        <dbReference type="SAM" id="Phobius"/>
    </source>
</evidence>
<dbReference type="Proteomes" id="UP000320176">
    <property type="component" value="Unassembled WGS sequence"/>
</dbReference>
<proteinExistence type="predicted"/>
<feature type="transmembrane region" description="Helical" evidence="2">
    <location>
        <begin position="328"/>
        <end position="351"/>
    </location>
</feature>
<feature type="compositionally biased region" description="Low complexity" evidence="1">
    <location>
        <begin position="265"/>
        <end position="274"/>
    </location>
</feature>
<sequence>MTRRKKRTSTTTTAILWDAPRWSIVVQKDGLESRFELTQPYARVGSHPGCEVTLENTRLPDVAYLLCAYGRHVEAWPVAPISFPEWGKLRPGEPLHLGGYSVSVDFDPESGMRKTSAERVFPQLQMATQRKRVTLNLHRPVTVIGADHPSVLRLRDVGMQVCHGALIADSQSLWYLPLCPVTHPSASGETIAQPIASGQYASLGDVYIGLDDDVTVPFPATRSASSERDSDEDSVDLVEPVKTPEMLATKADLASKTTSSDHLVDGVSTDTVVTSHRHRRQADSGTAVPMKSGTSPSPRPGMDFEADVFVTDVTRRMVQIKRKQTTKYWLIMGAAFCLSAAIAVVVILKIWSTIQATLDPGVLIGR</sequence>
<evidence type="ECO:0000256" key="1">
    <source>
        <dbReference type="SAM" id="MobiDB-lite"/>
    </source>
</evidence>
<gene>
    <name evidence="3" type="ORF">Pla52n_46640</name>
</gene>
<comment type="caution">
    <text evidence="3">The sequence shown here is derived from an EMBL/GenBank/DDBJ whole genome shotgun (WGS) entry which is preliminary data.</text>
</comment>
<protein>
    <submittedName>
        <fullName evidence="3">Uncharacterized protein</fullName>
    </submittedName>
</protein>
<organism evidence="3 4">
    <name type="scientific">Stieleria varia</name>
    <dbReference type="NCBI Taxonomy" id="2528005"/>
    <lineage>
        <taxon>Bacteria</taxon>
        <taxon>Pseudomonadati</taxon>
        <taxon>Planctomycetota</taxon>
        <taxon>Planctomycetia</taxon>
        <taxon>Pirellulales</taxon>
        <taxon>Pirellulaceae</taxon>
        <taxon>Stieleria</taxon>
    </lineage>
</organism>
<dbReference type="OrthoDB" id="287201at2"/>
<keyword evidence="2" id="KW-0812">Transmembrane</keyword>
<dbReference type="RefSeq" id="WP_146521735.1">
    <property type="nucleotide sequence ID" value="NZ_CP151726.1"/>
</dbReference>
<keyword evidence="4" id="KW-1185">Reference proteome</keyword>
<accession>A0A5C6ANN3</accession>
<dbReference type="AlphaFoldDB" id="A0A5C6ANN3"/>
<evidence type="ECO:0000313" key="3">
    <source>
        <dbReference type="EMBL" id="TWU01290.1"/>
    </source>
</evidence>
<keyword evidence="2" id="KW-0472">Membrane</keyword>